<dbReference type="GO" id="GO:0006508">
    <property type="term" value="P:proteolysis"/>
    <property type="evidence" value="ECO:0007669"/>
    <property type="project" value="InterPro"/>
</dbReference>
<dbReference type="FunFam" id="2.40.10.10:FF:000082">
    <property type="entry name" value="Plasma kallikrein"/>
    <property type="match status" value="1"/>
</dbReference>
<evidence type="ECO:0000313" key="5">
    <source>
        <dbReference type="Proteomes" id="UP001075354"/>
    </source>
</evidence>
<dbReference type="InterPro" id="IPR018114">
    <property type="entry name" value="TRYPSIN_HIS"/>
</dbReference>
<feature type="compositionally biased region" description="Acidic residues" evidence="1">
    <location>
        <begin position="202"/>
        <end position="219"/>
    </location>
</feature>
<evidence type="ECO:0000256" key="2">
    <source>
        <dbReference type="SAM" id="SignalP"/>
    </source>
</evidence>
<feature type="compositionally biased region" description="Pro residues" evidence="1">
    <location>
        <begin position="704"/>
        <end position="713"/>
    </location>
</feature>
<feature type="region of interest" description="Disordered" evidence="1">
    <location>
        <begin position="138"/>
        <end position="263"/>
    </location>
</feature>
<dbReference type="SMART" id="SM00020">
    <property type="entry name" value="Tryp_SPc"/>
    <property type="match status" value="1"/>
</dbReference>
<feature type="compositionally biased region" description="Low complexity" evidence="1">
    <location>
        <begin position="714"/>
        <end position="732"/>
    </location>
</feature>
<dbReference type="InterPro" id="IPR001254">
    <property type="entry name" value="Trypsin_dom"/>
</dbReference>
<feature type="compositionally biased region" description="Low complexity" evidence="1">
    <location>
        <begin position="606"/>
        <end position="632"/>
    </location>
</feature>
<dbReference type="PRINTS" id="PR00722">
    <property type="entry name" value="CHYMOTRYPSIN"/>
</dbReference>
<organism evidence="4 5">
    <name type="scientific">Megalurothrips usitatus</name>
    <name type="common">bean blossom thrips</name>
    <dbReference type="NCBI Taxonomy" id="439358"/>
    <lineage>
        <taxon>Eukaryota</taxon>
        <taxon>Metazoa</taxon>
        <taxon>Ecdysozoa</taxon>
        <taxon>Arthropoda</taxon>
        <taxon>Hexapoda</taxon>
        <taxon>Insecta</taxon>
        <taxon>Pterygota</taxon>
        <taxon>Neoptera</taxon>
        <taxon>Paraneoptera</taxon>
        <taxon>Thysanoptera</taxon>
        <taxon>Terebrantia</taxon>
        <taxon>Thripoidea</taxon>
        <taxon>Thripidae</taxon>
        <taxon>Megalurothrips</taxon>
    </lineage>
</organism>
<protein>
    <recommendedName>
        <fullName evidence="3">Peptidase S1 domain-containing protein</fullName>
    </recommendedName>
</protein>
<dbReference type="PROSITE" id="PS00134">
    <property type="entry name" value="TRYPSIN_HIS"/>
    <property type="match status" value="1"/>
</dbReference>
<feature type="compositionally biased region" description="Gly residues" evidence="1">
    <location>
        <begin position="848"/>
        <end position="857"/>
    </location>
</feature>
<comment type="caution">
    <text evidence="4">The sequence shown here is derived from an EMBL/GenBank/DDBJ whole genome shotgun (WGS) entry which is preliminary data.</text>
</comment>
<feature type="region of interest" description="Disordered" evidence="1">
    <location>
        <begin position="967"/>
        <end position="998"/>
    </location>
</feature>
<accession>A0AAV7XAP7</accession>
<dbReference type="InterPro" id="IPR001314">
    <property type="entry name" value="Peptidase_S1A"/>
</dbReference>
<dbReference type="CDD" id="cd00190">
    <property type="entry name" value="Tryp_SPc"/>
    <property type="match status" value="1"/>
</dbReference>
<sequence>MSLLCLTALASLAAAQDDSLASTFFSGTPSDDPDDVRHQGHAGRKEVHHVLPELEFFIPPPGATIEELRRLPQIPVYRATLPAATTAPPTPPPTPPGLPPGPPPGSETSPPYRWRKDGEVYVIEVLDRLTGMTVDTFILPPSDETRTLEGAPAEGPADGSDDCEERPTPYALPIELDPTEVVSKPQGAGKGGKRQRRASDGEAPEPPEAEEAEEDEEEDSKAARDRDSYGDSHEGATPAGSGEDGDEADNAGGEAQDEVPIRRRRRRAANRDYECLDDGLLRFIRYLDGDCAPAMRVFLPTGTPAPGAPGAEGAPSERQRLRGHGRRRHGHELDGDDAARRRRKRIGAPAAPEAPDDISNSVTDAAAGRRRNRRAAAAKAVVQPEAGDEGGASARVKRKLDAYEESEQRRKARLLDTITNTAESKDCPGVCVHTLATLICYQVLEEVACPSPSMRCCVDQAPANQTGQPEEVAAAAAARPPPSLPAKTKRPPPPPPPPSTTTTTTTPSTTTTAAKTTKRPEQTTSASAATKDAAAGSAGSAGAAGAVRTCPGVCVADRISQYCEAVLNVQDLCKPSLRCCVSKDVFGDEAPPPSLVVMDRNATRGRPPSTTTTSTTTSTTTTTPTPSSTATPTSPPRPAPTDGPKQPASSMRPLHRPCRGECVNGLFALFCDEVDTDATCPADESCCITNSVEAQHPGGQTRPASPPGSPSPPVTTTTTTTTTRRPPTTTHSPLPRCPGFCLLGLMSAFCERPSVIVPHTSTCQRGSVCCDNRPRPRPTTTTTTTTTTTPAPRDDRPDCPGSCIVTYLSFTCFRNAEMTELFKCRKAGTQCCAPKSVIHETLDQKLGGPNGGGPGGDADGDTNHLGGGGGGGAPTTLSGLGPPKYGPPSFAAPPPSASSRNDTVLPYRPLPPPRRPPVGMPPPLAAHVPPVSGPLMTPPPTAAPAATTTQRPQVYSKYVCGVKGTARARQGPQGQAADLHRPPVVSESTSPAQWAPPQLEQDPELAPLFREGRLAARNASRRAARVVGGDDAEPAEWCWQVALINSLNQYLCGGALIGTQWVLTAAHCVTNIVRSGDSIYVRVGDHDLTRKYGSAGAQTLRVATTYIHHNHNSQTLDHDVALLKLHGQAELGAGVCLVCLPARGVGQTAGKRCTVTGYGYMGEAGPIPLRVREAEIPIVSDAECIRKINAVTEKIFILPASSFCAGGEAGSDACQGDGGGPLVCQDDGFYELAGLVSWGFGCGRVDVPGVYVKVSSFIGWINQIISVNNL</sequence>
<feature type="signal peptide" evidence="2">
    <location>
        <begin position="1"/>
        <end position="15"/>
    </location>
</feature>
<dbReference type="PANTHER" id="PTHR24258:SF140">
    <property type="entry name" value="BCDNA.GH08420-RELATED"/>
    <property type="match status" value="1"/>
</dbReference>
<feature type="compositionally biased region" description="Pro residues" evidence="1">
    <location>
        <begin position="88"/>
        <end position="105"/>
    </location>
</feature>
<feature type="compositionally biased region" description="Pro residues" evidence="1">
    <location>
        <begin position="884"/>
        <end position="896"/>
    </location>
</feature>
<dbReference type="InterPro" id="IPR043504">
    <property type="entry name" value="Peptidase_S1_PA_chymotrypsin"/>
</dbReference>
<feature type="region of interest" description="Disordered" evidence="1">
    <location>
        <begin position="468"/>
        <end position="531"/>
    </location>
</feature>
<dbReference type="EMBL" id="JAPTSV010000013">
    <property type="protein sequence ID" value="KAJ1521437.1"/>
    <property type="molecule type" value="Genomic_DNA"/>
</dbReference>
<feature type="region of interest" description="Disordered" evidence="1">
    <location>
        <begin position="695"/>
        <end position="732"/>
    </location>
</feature>
<reference evidence="4" key="1">
    <citation type="submission" date="2022-12" db="EMBL/GenBank/DDBJ databases">
        <title>Chromosome-level genome assembly of the bean flower thrips Megalurothrips usitatus.</title>
        <authorList>
            <person name="Ma L."/>
            <person name="Liu Q."/>
            <person name="Li H."/>
            <person name="Cai W."/>
        </authorList>
    </citation>
    <scope>NUCLEOTIDE SEQUENCE</scope>
    <source>
        <strain evidence="4">Cailab_2022a</strain>
    </source>
</reference>
<evidence type="ECO:0000313" key="4">
    <source>
        <dbReference type="EMBL" id="KAJ1521437.1"/>
    </source>
</evidence>
<dbReference type="InterPro" id="IPR040479">
    <property type="entry name" value="CLIP_SPH_mas"/>
</dbReference>
<dbReference type="Pfam" id="PF18398">
    <property type="entry name" value="CLIP_SPH_mas"/>
    <property type="match status" value="5"/>
</dbReference>
<evidence type="ECO:0000259" key="3">
    <source>
        <dbReference type="PROSITE" id="PS50240"/>
    </source>
</evidence>
<dbReference type="Gene3D" id="2.40.10.10">
    <property type="entry name" value="Trypsin-like serine proteases"/>
    <property type="match status" value="1"/>
</dbReference>
<dbReference type="GO" id="GO:0004252">
    <property type="term" value="F:serine-type endopeptidase activity"/>
    <property type="evidence" value="ECO:0007669"/>
    <property type="project" value="InterPro"/>
</dbReference>
<dbReference type="InterPro" id="IPR009003">
    <property type="entry name" value="Peptidase_S1_PA"/>
</dbReference>
<dbReference type="AlphaFoldDB" id="A0AAV7XAP7"/>
<feature type="compositionally biased region" description="Low complexity" evidence="1">
    <location>
        <begin position="302"/>
        <end position="314"/>
    </location>
</feature>
<dbReference type="SUPFAM" id="SSF50494">
    <property type="entry name" value="Trypsin-like serine proteases"/>
    <property type="match status" value="1"/>
</dbReference>
<feature type="domain" description="Peptidase S1" evidence="3">
    <location>
        <begin position="1026"/>
        <end position="1266"/>
    </location>
</feature>
<keyword evidence="2" id="KW-0732">Signal</keyword>
<dbReference type="Pfam" id="PF00089">
    <property type="entry name" value="Trypsin"/>
    <property type="match status" value="1"/>
</dbReference>
<proteinExistence type="predicted"/>
<feature type="compositionally biased region" description="Low complexity" evidence="1">
    <location>
        <begin position="874"/>
        <end position="883"/>
    </location>
</feature>
<feature type="region of interest" description="Disordered" evidence="1">
    <location>
        <begin position="302"/>
        <end position="373"/>
    </location>
</feature>
<gene>
    <name evidence="4" type="ORF">ONE63_003107</name>
</gene>
<feature type="compositionally biased region" description="Low complexity" evidence="1">
    <location>
        <begin position="500"/>
        <end position="515"/>
    </location>
</feature>
<feature type="region of interest" description="Disordered" evidence="1">
    <location>
        <begin position="590"/>
        <end position="652"/>
    </location>
</feature>
<feature type="compositionally biased region" description="Pro residues" evidence="1">
    <location>
        <begin position="908"/>
        <end position="922"/>
    </location>
</feature>
<keyword evidence="5" id="KW-1185">Reference proteome</keyword>
<feature type="region of interest" description="Disordered" evidence="1">
    <location>
        <begin position="843"/>
        <end position="922"/>
    </location>
</feature>
<dbReference type="PROSITE" id="PS50240">
    <property type="entry name" value="TRYPSIN_DOM"/>
    <property type="match status" value="1"/>
</dbReference>
<feature type="region of interest" description="Disordered" evidence="1">
    <location>
        <begin position="774"/>
        <end position="796"/>
    </location>
</feature>
<evidence type="ECO:0000256" key="1">
    <source>
        <dbReference type="SAM" id="MobiDB-lite"/>
    </source>
</evidence>
<feature type="compositionally biased region" description="Low complexity" evidence="1">
    <location>
        <begin position="967"/>
        <end position="977"/>
    </location>
</feature>
<feature type="region of interest" description="Disordered" evidence="1">
    <location>
        <begin position="83"/>
        <end position="113"/>
    </location>
</feature>
<feature type="compositionally biased region" description="Basic and acidic residues" evidence="1">
    <location>
        <begin position="220"/>
        <end position="234"/>
    </location>
</feature>
<feature type="compositionally biased region" description="Basic residues" evidence="1">
    <location>
        <begin position="321"/>
        <end position="330"/>
    </location>
</feature>
<feature type="compositionally biased region" description="Low complexity" evidence="1">
    <location>
        <begin position="778"/>
        <end position="791"/>
    </location>
</feature>
<dbReference type="PANTHER" id="PTHR24258">
    <property type="entry name" value="SERINE PROTEASE-RELATED"/>
    <property type="match status" value="1"/>
</dbReference>
<dbReference type="Proteomes" id="UP001075354">
    <property type="component" value="Chromosome 13"/>
</dbReference>
<name>A0AAV7XAP7_9NEOP</name>
<feature type="chain" id="PRO_5043339197" description="Peptidase S1 domain-containing protein" evidence="2">
    <location>
        <begin position="16"/>
        <end position="1270"/>
    </location>
</feature>